<protein>
    <submittedName>
        <fullName evidence="1">Uncharacterized protein</fullName>
    </submittedName>
</protein>
<reference evidence="1" key="1">
    <citation type="submission" date="2020-05" db="EMBL/GenBank/DDBJ databases">
        <title>Large-scale comparative analyses of tick genomes elucidate their genetic diversity and vector capacities.</title>
        <authorList>
            <person name="Jia N."/>
            <person name="Wang J."/>
            <person name="Shi W."/>
            <person name="Du L."/>
            <person name="Sun Y."/>
            <person name="Zhan W."/>
            <person name="Jiang J."/>
            <person name="Wang Q."/>
            <person name="Zhang B."/>
            <person name="Ji P."/>
            <person name="Sakyi L.B."/>
            <person name="Cui X."/>
            <person name="Yuan T."/>
            <person name="Jiang B."/>
            <person name="Yang W."/>
            <person name="Lam T.T.-Y."/>
            <person name="Chang Q."/>
            <person name="Ding S."/>
            <person name="Wang X."/>
            <person name="Zhu J."/>
            <person name="Ruan X."/>
            <person name="Zhao L."/>
            <person name="Wei J."/>
            <person name="Que T."/>
            <person name="Du C."/>
            <person name="Cheng J."/>
            <person name="Dai P."/>
            <person name="Han X."/>
            <person name="Huang E."/>
            <person name="Gao Y."/>
            <person name="Liu J."/>
            <person name="Shao H."/>
            <person name="Ye R."/>
            <person name="Li L."/>
            <person name="Wei W."/>
            <person name="Wang X."/>
            <person name="Wang C."/>
            <person name="Yang T."/>
            <person name="Huo Q."/>
            <person name="Li W."/>
            <person name="Guo W."/>
            <person name="Chen H."/>
            <person name="Zhou L."/>
            <person name="Ni X."/>
            <person name="Tian J."/>
            <person name="Zhou Y."/>
            <person name="Sheng Y."/>
            <person name="Liu T."/>
            <person name="Pan Y."/>
            <person name="Xia L."/>
            <person name="Li J."/>
            <person name="Zhao F."/>
            <person name="Cao W."/>
        </authorList>
    </citation>
    <scope>NUCLEOTIDE SEQUENCE</scope>
    <source>
        <strain evidence="1">Hyas-2018</strain>
    </source>
</reference>
<organism evidence="1 2">
    <name type="scientific">Hyalomma asiaticum</name>
    <name type="common">Tick</name>
    <dbReference type="NCBI Taxonomy" id="266040"/>
    <lineage>
        <taxon>Eukaryota</taxon>
        <taxon>Metazoa</taxon>
        <taxon>Ecdysozoa</taxon>
        <taxon>Arthropoda</taxon>
        <taxon>Chelicerata</taxon>
        <taxon>Arachnida</taxon>
        <taxon>Acari</taxon>
        <taxon>Parasitiformes</taxon>
        <taxon>Ixodida</taxon>
        <taxon>Ixodoidea</taxon>
        <taxon>Ixodidae</taxon>
        <taxon>Hyalomminae</taxon>
        <taxon>Hyalomma</taxon>
    </lineage>
</organism>
<sequence length="174" mass="19476">MDLEGAVDKFLAKFPKNVTVFEGQYNTVFPGFEVGHLSATGLNKLRRNGPAFPYCVNGTRFLKTDIVNAGDLVFYSPWRMCAGREGHIKFMADFSSFTVLFRVSAGGPDGGIVLQYEEPALPLKNYNIYMILEDAGETLRIASGVLSKLLPSYLEELWTLHFFSYITDALRNTQ</sequence>
<keyword evidence="2" id="KW-1185">Reference proteome</keyword>
<gene>
    <name evidence="1" type="ORF">HPB50_027080</name>
</gene>
<evidence type="ECO:0000313" key="1">
    <source>
        <dbReference type="EMBL" id="KAH6927121.1"/>
    </source>
</evidence>
<proteinExistence type="predicted"/>
<dbReference type="EMBL" id="CM023487">
    <property type="protein sequence ID" value="KAH6927121.1"/>
    <property type="molecule type" value="Genomic_DNA"/>
</dbReference>
<name>A0ACB7RWM7_HYAAI</name>
<accession>A0ACB7RWM7</accession>
<evidence type="ECO:0000313" key="2">
    <source>
        <dbReference type="Proteomes" id="UP000821845"/>
    </source>
</evidence>
<comment type="caution">
    <text evidence="1">The sequence shown here is derived from an EMBL/GenBank/DDBJ whole genome shotgun (WGS) entry which is preliminary data.</text>
</comment>
<dbReference type="Proteomes" id="UP000821845">
    <property type="component" value="Chromosome 7"/>
</dbReference>